<accession>A0AA48IBD9</accession>
<dbReference type="KEGG" id="ccac:CcaHIS019_0104390"/>
<proteinExistence type="predicted"/>
<name>A0AA48IBD9_9TREE</name>
<sequence length="122" mass="13744">MMSSYSIIYALAAIGYHRGLSRTTTTRFWFEPTLLTTDLFMQWMHIGATQPPLKFTFLEPSPSFGSLGFKGPCRDHFVELKRISAFLAYEIRLGSAPANLVDVVGSGFPPLVASTFRRRKSY</sequence>
<dbReference type="EMBL" id="AP028212">
    <property type="protein sequence ID" value="BEI87721.1"/>
    <property type="molecule type" value="Genomic_DNA"/>
</dbReference>
<evidence type="ECO:0000313" key="1">
    <source>
        <dbReference type="EMBL" id="BEI87721.1"/>
    </source>
</evidence>
<dbReference type="AlphaFoldDB" id="A0AA48IBD9"/>
<dbReference type="GeneID" id="85491592"/>
<protein>
    <submittedName>
        <fullName evidence="1">Uncharacterized protein</fullName>
    </submittedName>
</protein>
<organism evidence="1 2">
    <name type="scientific">Cutaneotrichosporon cavernicola</name>
    <dbReference type="NCBI Taxonomy" id="279322"/>
    <lineage>
        <taxon>Eukaryota</taxon>
        <taxon>Fungi</taxon>
        <taxon>Dikarya</taxon>
        <taxon>Basidiomycota</taxon>
        <taxon>Agaricomycotina</taxon>
        <taxon>Tremellomycetes</taxon>
        <taxon>Trichosporonales</taxon>
        <taxon>Trichosporonaceae</taxon>
        <taxon>Cutaneotrichosporon</taxon>
    </lineage>
</organism>
<gene>
    <name evidence="1" type="ORF">CcaverHIS019_0104390</name>
</gene>
<dbReference type="Proteomes" id="UP001233271">
    <property type="component" value="Chromosome 1"/>
</dbReference>
<evidence type="ECO:0000313" key="2">
    <source>
        <dbReference type="Proteomes" id="UP001233271"/>
    </source>
</evidence>
<keyword evidence="2" id="KW-1185">Reference proteome</keyword>
<dbReference type="RefSeq" id="XP_060452987.1">
    <property type="nucleotide sequence ID" value="XM_060600333.1"/>
</dbReference>
<reference evidence="1" key="1">
    <citation type="journal article" date="2023" name="BMC Genomics">
        <title>Chromosome-level genome assemblies of Cutaneotrichosporon spp. (Trichosporonales, Basidiomycota) reveal imbalanced evolution between nucleotide sequences and chromosome synteny.</title>
        <authorList>
            <person name="Kobayashi Y."/>
            <person name="Kayamori A."/>
            <person name="Aoki K."/>
            <person name="Shiwa Y."/>
            <person name="Matsutani M."/>
            <person name="Fujita N."/>
            <person name="Sugita T."/>
            <person name="Iwasaki W."/>
            <person name="Tanaka N."/>
            <person name="Takashima M."/>
        </authorList>
    </citation>
    <scope>NUCLEOTIDE SEQUENCE</scope>
    <source>
        <strain evidence="1">HIS019</strain>
    </source>
</reference>